<reference evidence="8" key="1">
    <citation type="journal article" date="2010" name="Science">
        <title>Plasticity of animal genome architecture unmasked by rapid evolution of a pelagic tunicate.</title>
        <authorList>
            <person name="Denoeud F."/>
            <person name="Henriet S."/>
            <person name="Mungpakdee S."/>
            <person name="Aury J.M."/>
            <person name="Da Silva C."/>
            <person name="Brinkmann H."/>
            <person name="Mikhaleva J."/>
            <person name="Olsen L.C."/>
            <person name="Jubin C."/>
            <person name="Canestro C."/>
            <person name="Bouquet J.M."/>
            <person name="Danks G."/>
            <person name="Poulain J."/>
            <person name="Campsteijn C."/>
            <person name="Adamski M."/>
            <person name="Cross I."/>
            <person name="Yadetie F."/>
            <person name="Muffato M."/>
            <person name="Louis A."/>
            <person name="Butcher S."/>
            <person name="Tsagkogeorga G."/>
            <person name="Konrad A."/>
            <person name="Singh S."/>
            <person name="Jensen M.F."/>
            <person name="Cong E.H."/>
            <person name="Eikeseth-Otteraa H."/>
            <person name="Noel B."/>
            <person name="Anthouard V."/>
            <person name="Porcel B.M."/>
            <person name="Kachouri-Lafond R."/>
            <person name="Nishino A."/>
            <person name="Ugolini M."/>
            <person name="Chourrout P."/>
            <person name="Nishida H."/>
            <person name="Aasland R."/>
            <person name="Huzurbazar S."/>
            <person name="Westhof E."/>
            <person name="Delsuc F."/>
            <person name="Lehrach H."/>
            <person name="Reinhardt R."/>
            <person name="Weissenbach J."/>
            <person name="Roy S.W."/>
            <person name="Artiguenave F."/>
            <person name="Postlethwait J.H."/>
            <person name="Manak J.R."/>
            <person name="Thompson E.M."/>
            <person name="Jaillon O."/>
            <person name="Du Pasquier L."/>
            <person name="Boudinot P."/>
            <person name="Liberles D.A."/>
            <person name="Volff J.N."/>
            <person name="Philippe H."/>
            <person name="Lenhard B."/>
            <person name="Roest Crollius H."/>
            <person name="Wincker P."/>
            <person name="Chourrout D."/>
        </authorList>
    </citation>
    <scope>NUCLEOTIDE SEQUENCE [LARGE SCALE GENOMIC DNA]</scope>
</reference>
<dbReference type="PRINTS" id="PR00616">
    <property type="entry name" value="CCAATSUBUNTB"/>
</dbReference>
<comment type="similarity">
    <text evidence="6">Belongs to the NFYA/HAP2 subunit family.</text>
</comment>
<dbReference type="GO" id="GO:0003677">
    <property type="term" value="F:DNA binding"/>
    <property type="evidence" value="ECO:0007669"/>
    <property type="project" value="UniProtKB-KW"/>
</dbReference>
<keyword evidence="5 6" id="KW-0539">Nucleus</keyword>
<name>E4X4Y3_OIKDI</name>
<sequence>MSDYIIKGSYIYQGLDELVTNARKYAHRASAVQQIIYADEKIIQNNFVNSLTVVHLPSLTVINKNSPVSQTIAQERRTTVNNQQQSNMNNYSQNGAGVINGIVADLNKDPVPNNYHHMQEKHKEPFSLPFPSVHPEFCTNDEFIDNPFGVNIAAFQEKMNREGALWEGRPDFICWPLRRIGGNLEKMSESNSQQYATVQGQPLQLVTLGANNIVGNSGQQIQLIQTGNSFNGNGQQIITLGSVGNGEQKTEQGQQQQQQQGGLVIQNADGSSQIVQLLSPNNAGQGAVIMIPTSMAGGGGAHVIKQAPDVPDEEPLYVNAKQYNRILKRRKARGKLEAAGLLPKERKKYLHESRHKHAMNRCRGEGGRFHSNLPPLEGDSNSQSDYNSTGRPLRHPEVPIAMSTRAPQQHATMLTHDQATHDAAQEAAQYATTLSNLQPGQIIRTSSGQTFQLADASAMGMVGANGASFVTLQEVPSTKTEVTVADGQELSVARTVTLSTAE</sequence>
<accession>E4X4Y3</accession>
<feature type="region of interest" description="Disordered" evidence="7">
    <location>
        <begin position="362"/>
        <end position="394"/>
    </location>
</feature>
<evidence type="ECO:0000256" key="2">
    <source>
        <dbReference type="ARBA" id="ARBA00023015"/>
    </source>
</evidence>
<comment type="subunit">
    <text evidence="6">Heterotrimer.</text>
</comment>
<evidence type="ECO:0000313" key="9">
    <source>
        <dbReference type="Proteomes" id="UP000001307"/>
    </source>
</evidence>
<comment type="subcellular location">
    <subcellularLocation>
        <location evidence="1 6">Nucleus</location>
    </subcellularLocation>
</comment>
<dbReference type="OrthoDB" id="1097733at2759"/>
<keyword evidence="9" id="KW-1185">Reference proteome</keyword>
<dbReference type="Proteomes" id="UP000001307">
    <property type="component" value="Unassembled WGS sequence"/>
</dbReference>
<dbReference type="InParanoid" id="E4X4Y3"/>
<keyword evidence="3 6" id="KW-0238">DNA-binding</keyword>
<dbReference type="InterPro" id="IPR001289">
    <property type="entry name" value="NFYA"/>
</dbReference>
<keyword evidence="4 6" id="KW-0804">Transcription</keyword>
<dbReference type="AlphaFoldDB" id="E4X4Y3"/>
<dbReference type="SMART" id="SM00521">
    <property type="entry name" value="CBF"/>
    <property type="match status" value="1"/>
</dbReference>
<evidence type="ECO:0000256" key="6">
    <source>
        <dbReference type="RuleBase" id="RU367155"/>
    </source>
</evidence>
<evidence type="ECO:0000256" key="5">
    <source>
        <dbReference type="ARBA" id="ARBA00023242"/>
    </source>
</evidence>
<dbReference type="EMBL" id="FN653025">
    <property type="protein sequence ID" value="CBY18352.1"/>
    <property type="molecule type" value="Genomic_DNA"/>
</dbReference>
<proteinExistence type="inferred from homology"/>
<evidence type="ECO:0000256" key="7">
    <source>
        <dbReference type="SAM" id="MobiDB-lite"/>
    </source>
</evidence>
<feature type="compositionally biased region" description="Polar residues" evidence="7">
    <location>
        <begin position="379"/>
        <end position="390"/>
    </location>
</feature>
<comment type="function">
    <text evidence="6">Component of the sequence-specific heterotrimeric transcription factor (NF-Y) which specifically recognizes a 5'-CCAAT-3' box motif found in the promoters of its target genes.</text>
</comment>
<dbReference type="GO" id="GO:0003700">
    <property type="term" value="F:DNA-binding transcription factor activity"/>
    <property type="evidence" value="ECO:0007669"/>
    <property type="project" value="UniProtKB-UniRule"/>
</dbReference>
<organism evidence="8">
    <name type="scientific">Oikopleura dioica</name>
    <name type="common">Tunicate</name>
    <dbReference type="NCBI Taxonomy" id="34765"/>
    <lineage>
        <taxon>Eukaryota</taxon>
        <taxon>Metazoa</taxon>
        <taxon>Chordata</taxon>
        <taxon>Tunicata</taxon>
        <taxon>Appendicularia</taxon>
        <taxon>Copelata</taxon>
        <taxon>Oikopleuridae</taxon>
        <taxon>Oikopleura</taxon>
    </lineage>
</organism>
<evidence type="ECO:0000256" key="1">
    <source>
        <dbReference type="ARBA" id="ARBA00004123"/>
    </source>
</evidence>
<evidence type="ECO:0000256" key="3">
    <source>
        <dbReference type="ARBA" id="ARBA00023125"/>
    </source>
</evidence>
<evidence type="ECO:0000313" key="8">
    <source>
        <dbReference type="EMBL" id="CBY18352.1"/>
    </source>
</evidence>
<evidence type="ECO:0000256" key="4">
    <source>
        <dbReference type="ARBA" id="ARBA00023163"/>
    </source>
</evidence>
<keyword evidence="2 6" id="KW-0805">Transcription regulation</keyword>
<dbReference type="PANTHER" id="PTHR12632">
    <property type="entry name" value="TRANSCRIPTION FACTOR NF-Y ALPHA-RELATED"/>
    <property type="match status" value="1"/>
</dbReference>
<dbReference type="GO" id="GO:0005634">
    <property type="term" value="C:nucleus"/>
    <property type="evidence" value="ECO:0007669"/>
    <property type="project" value="UniProtKB-SubCell"/>
</dbReference>
<dbReference type="Pfam" id="PF02045">
    <property type="entry name" value="CBFB_NFYA"/>
    <property type="match status" value="1"/>
</dbReference>
<protein>
    <recommendedName>
        <fullName evidence="6">Nuclear transcription factor Y subunit</fullName>
    </recommendedName>
</protein>
<dbReference type="Gene3D" id="6.10.250.2430">
    <property type="match status" value="1"/>
</dbReference>
<dbReference type="PROSITE" id="PS51152">
    <property type="entry name" value="NFYA_HAP2_2"/>
    <property type="match status" value="1"/>
</dbReference>
<gene>
    <name evidence="8" type="ORF">GSOID_T00002207001</name>
</gene>